<evidence type="ECO:0000313" key="3">
    <source>
        <dbReference type="EMBL" id="EAQ99265.1"/>
    </source>
</evidence>
<feature type="domain" description="UPF0033" evidence="2">
    <location>
        <begin position="10"/>
        <end position="34"/>
    </location>
</feature>
<dbReference type="STRING" id="314285.KT71_16386"/>
<evidence type="ECO:0000313" key="4">
    <source>
        <dbReference type="Proteomes" id="UP000019205"/>
    </source>
</evidence>
<comment type="similarity">
    <text evidence="1">Belongs to the sulfur carrier protein TusA family.</text>
</comment>
<name>A4A3J2_9GAMM</name>
<dbReference type="OrthoDB" id="9797352at2"/>
<dbReference type="PROSITE" id="PS01148">
    <property type="entry name" value="UPF0033"/>
    <property type="match status" value="1"/>
</dbReference>
<dbReference type="RefSeq" id="WP_008295709.1">
    <property type="nucleotide sequence ID" value="NZ_CM002299.1"/>
</dbReference>
<reference evidence="3 4" key="2">
    <citation type="journal article" date="2009" name="PLoS ONE">
        <title>The photosynthetic apparatus and its regulation in the aerobic gammaproteobacterium Congregibacter litoralis gen. nov., sp. nov.</title>
        <authorList>
            <person name="Spring S."/>
            <person name="Lunsdorf H."/>
            <person name="Fuchs B.M."/>
            <person name="Tindall B.J."/>
        </authorList>
    </citation>
    <scope>NUCLEOTIDE SEQUENCE [LARGE SCALE GENOMIC DNA]</scope>
    <source>
        <strain evidence="3">KT71</strain>
    </source>
</reference>
<dbReference type="GO" id="GO:0016740">
    <property type="term" value="F:transferase activity"/>
    <property type="evidence" value="ECO:0007669"/>
    <property type="project" value="UniProtKB-KW"/>
</dbReference>
<dbReference type="InterPro" id="IPR001455">
    <property type="entry name" value="TusA-like"/>
</dbReference>
<dbReference type="PANTHER" id="PTHR33279:SF2">
    <property type="entry name" value="SULFUR CARRIER PROTEIN TUSA"/>
    <property type="match status" value="1"/>
</dbReference>
<dbReference type="PANTHER" id="PTHR33279">
    <property type="entry name" value="SULFUR CARRIER PROTEIN YEDF-RELATED"/>
    <property type="match status" value="1"/>
</dbReference>
<keyword evidence="4" id="KW-1185">Reference proteome</keyword>
<gene>
    <name evidence="3" type="ORF">KT71_16386</name>
</gene>
<proteinExistence type="inferred from homology"/>
<dbReference type="SUPFAM" id="SSF64307">
    <property type="entry name" value="SirA-like"/>
    <property type="match status" value="1"/>
</dbReference>
<dbReference type="EC" id="2.8.1.-" evidence="3"/>
<dbReference type="HOGENOM" id="CLU_165255_5_1_6"/>
<dbReference type="EMBL" id="AAOA02000001">
    <property type="protein sequence ID" value="EAQ99265.1"/>
    <property type="molecule type" value="Genomic_DNA"/>
</dbReference>
<dbReference type="Pfam" id="PF01206">
    <property type="entry name" value="TusA"/>
    <property type="match status" value="1"/>
</dbReference>
<dbReference type="Proteomes" id="UP000019205">
    <property type="component" value="Chromosome"/>
</dbReference>
<dbReference type="Gene3D" id="3.30.110.40">
    <property type="entry name" value="TusA-like domain"/>
    <property type="match status" value="1"/>
</dbReference>
<protein>
    <submittedName>
        <fullName evidence="3">Putative redox protein, regulator of disulfide bond formation</fullName>
        <ecNumber evidence="3">2.8.1.-</ecNumber>
    </submittedName>
</protein>
<sequence length="79" mass="8794">MNAENAVATLDARGLNCPEPVMLLHKAVAELAAGERLLVLATDPTTQRDIPQFCRFLGHELEHSEEQDDEFRYTLVKGS</sequence>
<organism evidence="3 4">
    <name type="scientific">Congregibacter litoralis KT71</name>
    <dbReference type="NCBI Taxonomy" id="314285"/>
    <lineage>
        <taxon>Bacteria</taxon>
        <taxon>Pseudomonadati</taxon>
        <taxon>Pseudomonadota</taxon>
        <taxon>Gammaproteobacteria</taxon>
        <taxon>Cellvibrionales</taxon>
        <taxon>Halieaceae</taxon>
        <taxon>Congregibacter</taxon>
    </lineage>
</organism>
<comment type="caution">
    <text evidence="3">The sequence shown here is derived from an EMBL/GenBank/DDBJ whole genome shotgun (WGS) entry which is preliminary data.</text>
</comment>
<evidence type="ECO:0000256" key="1">
    <source>
        <dbReference type="ARBA" id="ARBA00008984"/>
    </source>
</evidence>
<reference evidence="3 4" key="1">
    <citation type="journal article" date="2007" name="Proc. Natl. Acad. Sci. U.S.A.">
        <title>Characterization of a marine gammaproteobacterium capable of aerobic anoxygenic photosynthesis.</title>
        <authorList>
            <person name="Fuchs B.M."/>
            <person name="Spring S."/>
            <person name="Teeling H."/>
            <person name="Quast C."/>
            <person name="Wulf J."/>
            <person name="Schattenhofer M."/>
            <person name="Yan S."/>
            <person name="Ferriera S."/>
            <person name="Johnson J."/>
            <person name="Glockner F.O."/>
            <person name="Amann R."/>
        </authorList>
    </citation>
    <scope>NUCLEOTIDE SEQUENCE [LARGE SCALE GENOMIC DNA]</scope>
    <source>
        <strain evidence="3">KT71</strain>
    </source>
</reference>
<evidence type="ECO:0000259" key="2">
    <source>
        <dbReference type="PROSITE" id="PS01148"/>
    </source>
</evidence>
<keyword evidence="3" id="KW-0808">Transferase</keyword>
<dbReference type="AlphaFoldDB" id="A4A3J2"/>
<accession>A4A3J2</accession>
<dbReference type="NCBIfam" id="NF001423">
    <property type="entry name" value="PRK00299.1"/>
    <property type="match status" value="1"/>
</dbReference>
<dbReference type="InterPro" id="IPR036868">
    <property type="entry name" value="TusA-like_sf"/>
</dbReference>
<dbReference type="eggNOG" id="COG0425">
    <property type="taxonomic scope" value="Bacteria"/>
</dbReference>